<keyword evidence="2" id="KW-1185">Reference proteome</keyword>
<reference evidence="1 2" key="1">
    <citation type="journal article" date="2007" name="Virology">
        <title>Sequence and annotation of the 369-kb NY-2A and the 345-kb AR158 viruses that infect Chlorella NC64A.</title>
        <authorList>
            <person name="Fitzgerald L.A."/>
            <person name="Graves M.V."/>
            <person name="Li X."/>
            <person name="Feldblyum T."/>
            <person name="Nierman W.C."/>
            <person name="Van Etten J.L."/>
        </authorList>
    </citation>
    <scope>NUCLEOTIDE SEQUENCE [LARGE SCALE GENOMIC DNA]</scope>
    <source>
        <strain evidence="1 2">NY-2A</strain>
    </source>
</reference>
<dbReference type="EMBL" id="DQ491002">
    <property type="protein sequence ID" value="ABT14913.1"/>
    <property type="molecule type" value="Genomic_DNA"/>
</dbReference>
<dbReference type="KEGG" id="vg:5659388"/>
<accession>A7IX39</accession>
<evidence type="ECO:0000313" key="1">
    <source>
        <dbReference type="EMBL" id="ABT14913.1"/>
    </source>
</evidence>
<organism evidence="1 2">
    <name type="scientific">Paramecium bursaria Chlorella virus NY2A</name>
    <name type="common">PBCV-NY2A</name>
    <dbReference type="NCBI Taxonomy" id="46021"/>
    <lineage>
        <taxon>Viruses</taxon>
        <taxon>Varidnaviria</taxon>
        <taxon>Bamfordvirae</taxon>
        <taxon>Nucleocytoviricota</taxon>
        <taxon>Megaviricetes</taxon>
        <taxon>Algavirales</taxon>
        <taxon>Phycodnaviridae</taxon>
        <taxon>Chlorovirus</taxon>
        <taxon>Chlorovirus americanus</taxon>
    </lineage>
</organism>
<dbReference type="Proteomes" id="UP000202419">
    <property type="component" value="Segment"/>
</dbReference>
<gene>
    <name evidence="1" type="primary">b514L</name>
    <name evidence="1" type="ORF">NY2A_b514L</name>
</gene>
<dbReference type="RefSeq" id="YP_001497710.1">
    <property type="nucleotide sequence ID" value="NC_009898.1"/>
</dbReference>
<proteinExistence type="predicted"/>
<organismHost>
    <name type="scientific">Chlorella</name>
    <dbReference type="NCBI Taxonomy" id="3071"/>
</organismHost>
<name>A7IX39_PBCVN</name>
<protein>
    <submittedName>
        <fullName evidence="1">Uncharacterized protein b514L</fullName>
    </submittedName>
</protein>
<evidence type="ECO:0000313" key="2">
    <source>
        <dbReference type="Proteomes" id="UP000202419"/>
    </source>
</evidence>
<sequence length="122" mass="13589">MMRMPPSFCLVTGLHPGFLHCVPYFPMRNCDPSGESLPSPLASAHSALNDESNPRILARVLKVSFDTLFSYSRILFLSLDHAESFMFASPFQIPVPLVKSGTIVFLKTVDMYSGKNCIKFLT</sequence>
<dbReference type="GeneID" id="5659388"/>